<sequence>MISLEAKHLEEIRAHGERDYPYECCGLLIGEIGEDGRKRVVETLPLSNAREEEAKRNRFLIRPEELLRGERHARARGLEIVGVYHSHPDHPAVPSQYDLEHAWPVYSYIIVSVKKGRADELRSWQMRDDRSQFDEEEIAKGV</sequence>
<reference evidence="7 8" key="1">
    <citation type="submission" date="2013-12" db="EMBL/GenBank/DDBJ databases">
        <authorList>
            <person name="Stott M."/>
        </authorList>
    </citation>
    <scope>NUCLEOTIDE SEQUENCE [LARGE SCALE GENOMIC DNA]</scope>
    <source>
        <strain evidence="7 8">K22</strain>
    </source>
</reference>
<evidence type="ECO:0000256" key="2">
    <source>
        <dbReference type="ARBA" id="ARBA00022723"/>
    </source>
</evidence>
<protein>
    <submittedName>
        <fullName evidence="7">Predicted metal-dependent protease of the PAD1/JAB1 superfamily</fullName>
    </submittedName>
</protein>
<evidence type="ECO:0000256" key="1">
    <source>
        <dbReference type="ARBA" id="ARBA00022670"/>
    </source>
</evidence>
<keyword evidence="4" id="KW-0862">Zinc</keyword>
<dbReference type="RefSeq" id="WP_041977131.1">
    <property type="nucleotide sequence ID" value="NZ_CBXV010000007.1"/>
</dbReference>
<dbReference type="PROSITE" id="PS50249">
    <property type="entry name" value="MPN"/>
    <property type="match status" value="1"/>
</dbReference>
<name>A0A0B6WZN3_9BACT</name>
<dbReference type="STRING" id="454194.PYK22_02184"/>
<dbReference type="GO" id="GO:0008270">
    <property type="term" value="F:zinc ion binding"/>
    <property type="evidence" value="ECO:0007669"/>
    <property type="project" value="TreeGrafter"/>
</dbReference>
<dbReference type="InterPro" id="IPR028090">
    <property type="entry name" value="JAB_dom_prok"/>
</dbReference>
<reference evidence="7 8" key="2">
    <citation type="submission" date="2015-01" db="EMBL/GenBank/DDBJ databases">
        <title>Complete genome sequence of Pyrinomonas methylaliphatogenes type strain K22T.</title>
        <authorList>
            <person name="Lee K.C.Y."/>
            <person name="Power J.F."/>
            <person name="Dunfield P.F."/>
            <person name="Morgan X.C."/>
            <person name="Huttenhower C."/>
            <person name="Stott M.B."/>
        </authorList>
    </citation>
    <scope>NUCLEOTIDE SEQUENCE [LARGE SCALE GENOMIC DNA]</scope>
    <source>
        <strain evidence="7 8">K22</strain>
    </source>
</reference>
<dbReference type="Proteomes" id="UP000031518">
    <property type="component" value="Unassembled WGS sequence"/>
</dbReference>
<dbReference type="EMBL" id="CBXV010000007">
    <property type="protein sequence ID" value="CDM66172.1"/>
    <property type="molecule type" value="Genomic_DNA"/>
</dbReference>
<dbReference type="PANTHER" id="PTHR34858">
    <property type="entry name" value="CYSO-CYSTEINE PEPTIDASE"/>
    <property type="match status" value="1"/>
</dbReference>
<dbReference type="GO" id="GO:0008235">
    <property type="term" value="F:metalloexopeptidase activity"/>
    <property type="evidence" value="ECO:0007669"/>
    <property type="project" value="TreeGrafter"/>
</dbReference>
<keyword evidence="3" id="KW-0378">Hydrolase</keyword>
<dbReference type="PANTHER" id="PTHR34858:SF1">
    <property type="entry name" value="CYSO-CYSTEINE PEPTIDASE"/>
    <property type="match status" value="1"/>
</dbReference>
<dbReference type="GO" id="GO:0006508">
    <property type="term" value="P:proteolysis"/>
    <property type="evidence" value="ECO:0007669"/>
    <property type="project" value="UniProtKB-KW"/>
</dbReference>
<gene>
    <name evidence="7" type="ORF">PYK22_02184</name>
</gene>
<keyword evidence="8" id="KW-1185">Reference proteome</keyword>
<evidence type="ECO:0000313" key="7">
    <source>
        <dbReference type="EMBL" id="CDM66172.1"/>
    </source>
</evidence>
<dbReference type="Pfam" id="PF14464">
    <property type="entry name" value="Prok-JAB"/>
    <property type="match status" value="1"/>
</dbReference>
<accession>A0A0B6WZN3</accession>
<evidence type="ECO:0000313" key="8">
    <source>
        <dbReference type="Proteomes" id="UP000031518"/>
    </source>
</evidence>
<evidence type="ECO:0000259" key="6">
    <source>
        <dbReference type="PROSITE" id="PS50249"/>
    </source>
</evidence>
<dbReference type="Gene3D" id="3.40.140.10">
    <property type="entry name" value="Cytidine Deaminase, domain 2"/>
    <property type="match status" value="1"/>
</dbReference>
<dbReference type="InterPro" id="IPR037518">
    <property type="entry name" value="MPN"/>
</dbReference>
<dbReference type="InterPro" id="IPR000555">
    <property type="entry name" value="JAMM/MPN+_dom"/>
</dbReference>
<organism evidence="7 8">
    <name type="scientific">Pyrinomonas methylaliphatogenes</name>
    <dbReference type="NCBI Taxonomy" id="454194"/>
    <lineage>
        <taxon>Bacteria</taxon>
        <taxon>Pseudomonadati</taxon>
        <taxon>Acidobacteriota</taxon>
        <taxon>Blastocatellia</taxon>
        <taxon>Blastocatellales</taxon>
        <taxon>Pyrinomonadaceae</taxon>
        <taxon>Pyrinomonas</taxon>
    </lineage>
</organism>
<evidence type="ECO:0000256" key="5">
    <source>
        <dbReference type="ARBA" id="ARBA00023049"/>
    </source>
</evidence>
<keyword evidence="2" id="KW-0479">Metal-binding</keyword>
<evidence type="ECO:0000256" key="4">
    <source>
        <dbReference type="ARBA" id="ARBA00022833"/>
    </source>
</evidence>
<feature type="domain" description="MPN" evidence="6">
    <location>
        <begin position="2"/>
        <end position="130"/>
    </location>
</feature>
<dbReference type="InterPro" id="IPR051929">
    <property type="entry name" value="VirAsm_ModProt"/>
</dbReference>
<dbReference type="OrthoDB" id="9802958at2"/>
<dbReference type="SUPFAM" id="SSF102712">
    <property type="entry name" value="JAB1/MPN domain"/>
    <property type="match status" value="1"/>
</dbReference>
<evidence type="ECO:0000256" key="3">
    <source>
        <dbReference type="ARBA" id="ARBA00022801"/>
    </source>
</evidence>
<keyword evidence="5" id="KW-0482">Metalloprotease</keyword>
<dbReference type="CDD" id="cd08070">
    <property type="entry name" value="MPN_like"/>
    <property type="match status" value="1"/>
</dbReference>
<proteinExistence type="predicted"/>
<keyword evidence="1 7" id="KW-0645">Protease</keyword>
<dbReference type="SMART" id="SM00232">
    <property type="entry name" value="JAB_MPN"/>
    <property type="match status" value="1"/>
</dbReference>
<dbReference type="AlphaFoldDB" id="A0A0B6WZN3"/>
<dbReference type="FunFam" id="3.40.140.10:FF:000085">
    <property type="entry name" value="Mov34/MPN/PAD-1 family protein"/>
    <property type="match status" value="1"/>
</dbReference>